<gene>
    <name evidence="1" type="ORF">PTTW11_06683</name>
</gene>
<name>A0A6S6W4Y8_9PLEO</name>
<dbReference type="AlphaFoldDB" id="A0A6S6W4Y8"/>
<proteinExistence type="predicted"/>
<evidence type="ECO:0000313" key="2">
    <source>
        <dbReference type="Proteomes" id="UP000472372"/>
    </source>
</evidence>
<dbReference type="EMBL" id="HG992981">
    <property type="protein sequence ID" value="CAE7179948.1"/>
    <property type="molecule type" value="Genomic_DNA"/>
</dbReference>
<protein>
    <submittedName>
        <fullName evidence="1">Uncharacterized protein</fullName>
    </submittedName>
</protein>
<organism evidence="1 2">
    <name type="scientific">Pyrenophora teres f. teres</name>
    <dbReference type="NCBI Taxonomy" id="97479"/>
    <lineage>
        <taxon>Eukaryota</taxon>
        <taxon>Fungi</taxon>
        <taxon>Dikarya</taxon>
        <taxon>Ascomycota</taxon>
        <taxon>Pezizomycotina</taxon>
        <taxon>Dothideomycetes</taxon>
        <taxon>Pleosporomycetidae</taxon>
        <taxon>Pleosporales</taxon>
        <taxon>Pleosporineae</taxon>
        <taxon>Pleosporaceae</taxon>
        <taxon>Pyrenophora</taxon>
    </lineage>
</organism>
<evidence type="ECO:0000313" key="1">
    <source>
        <dbReference type="EMBL" id="CAE7179948.1"/>
    </source>
</evidence>
<reference evidence="1" key="1">
    <citation type="submission" date="2021-02" db="EMBL/GenBank/DDBJ databases">
        <authorList>
            <person name="Syme A R."/>
            <person name="Syme A R."/>
            <person name="Moolhuijzen P."/>
        </authorList>
    </citation>
    <scope>NUCLEOTIDE SEQUENCE</scope>
    <source>
        <strain evidence="1">W1-1</strain>
    </source>
</reference>
<dbReference type="Proteomes" id="UP000472372">
    <property type="component" value="Chromosome 5"/>
</dbReference>
<sequence length="206" mass="23705">MTFALTFSAGNAARARLYLQVYLLRADVPPRRCRYLLDLLRLLKPDVFQASRHVKLVVPLRHLLRRLLRLGSYRRQRLADVKDIVLKRLERRHSCPNRHHALDLALQHRVVRPRRPVHKLLAEPADRHRVEEGGRCRGGSTGLPYRHAVEQVVAAARSLIAREADGLARLLAQSKMLIAGEGFSPQHDRKQKSLRLSIRKLVKKAF</sequence>
<accession>A0A6S6W4Y8</accession>